<protein>
    <submittedName>
        <fullName evidence="1">Ethanolamine ammonia-lyase heavy chain</fullName>
        <ecNumber evidence="1">4.3.1.7</ecNumber>
    </submittedName>
</protein>
<dbReference type="AlphaFoldDB" id="A0A3S4KRP9"/>
<sequence>MLAHVTTQIEAIRRGAPGGLIFQSICGSEKGLKEFGVELAMLDEARAVGAEFNRIAGENCLYFETGQGSALSAGANFGADQVTMEARNYGLARHYDPFIVNTVVGFIGPEYLYNDRQIIRAGLEDHFMGKLSGISMGCDCCYTNHADADQNLNENLMILLATAGCNYIMGMRWVMTSCSTTRPPPSTIPPLCVSYSTCARHRSLNAGWKAWALWQTVA</sequence>
<dbReference type="EMBL" id="LR134246">
    <property type="protein sequence ID" value="VED34515.1"/>
    <property type="molecule type" value="Genomic_DNA"/>
</dbReference>
<dbReference type="InterPro" id="IPR013785">
    <property type="entry name" value="Aldolase_TIM"/>
</dbReference>
<dbReference type="Proteomes" id="UP000277930">
    <property type="component" value="Chromosome 1"/>
</dbReference>
<reference evidence="1 2" key="1">
    <citation type="submission" date="2018-12" db="EMBL/GenBank/DDBJ databases">
        <authorList>
            <consortium name="Pathogen Informatics"/>
        </authorList>
    </citation>
    <scope>NUCLEOTIDE SEQUENCE [LARGE SCALE GENOMIC DNA]</scope>
    <source>
        <strain evidence="1 2">NCTC9702</strain>
    </source>
</reference>
<dbReference type="GO" id="GO:0009350">
    <property type="term" value="C:ethanolamine ammonia-lyase complex"/>
    <property type="evidence" value="ECO:0007669"/>
    <property type="project" value="TreeGrafter"/>
</dbReference>
<dbReference type="Gene3D" id="3.20.20.70">
    <property type="entry name" value="Aldolase class I"/>
    <property type="match status" value="1"/>
</dbReference>
<organism evidence="1 2">
    <name type="scientific">Escherichia coli</name>
    <dbReference type="NCBI Taxonomy" id="562"/>
    <lineage>
        <taxon>Bacteria</taxon>
        <taxon>Pseudomonadati</taxon>
        <taxon>Pseudomonadota</taxon>
        <taxon>Gammaproteobacteria</taxon>
        <taxon>Enterobacterales</taxon>
        <taxon>Enterobacteriaceae</taxon>
        <taxon>Escherichia</taxon>
    </lineage>
</organism>
<dbReference type="EC" id="4.3.1.7" evidence="1"/>
<dbReference type="GO" id="GO:0008851">
    <property type="term" value="F:ethanolamine ammonia-lyase activity"/>
    <property type="evidence" value="ECO:0007669"/>
    <property type="project" value="UniProtKB-EC"/>
</dbReference>
<accession>A0A3S4KRP9</accession>
<dbReference type="GO" id="GO:0006520">
    <property type="term" value="P:amino acid metabolic process"/>
    <property type="evidence" value="ECO:0007669"/>
    <property type="project" value="InterPro"/>
</dbReference>
<dbReference type="PANTHER" id="PTHR39329:SF1">
    <property type="entry name" value="ETHANOLAMINE AMMONIA-LYASE LARGE SUBUNIT"/>
    <property type="match status" value="1"/>
</dbReference>
<dbReference type="GO" id="GO:0005829">
    <property type="term" value="C:cytosol"/>
    <property type="evidence" value="ECO:0007669"/>
    <property type="project" value="TreeGrafter"/>
</dbReference>
<dbReference type="Pfam" id="PF06751">
    <property type="entry name" value="EutB"/>
    <property type="match status" value="1"/>
</dbReference>
<dbReference type="InterPro" id="IPR010628">
    <property type="entry name" value="EutB"/>
</dbReference>
<name>A0A3S4KRP9_ECOLX</name>
<dbReference type="GO" id="GO:0046336">
    <property type="term" value="P:ethanolamine catabolic process"/>
    <property type="evidence" value="ECO:0007669"/>
    <property type="project" value="TreeGrafter"/>
</dbReference>
<evidence type="ECO:0000313" key="2">
    <source>
        <dbReference type="Proteomes" id="UP000277930"/>
    </source>
</evidence>
<gene>
    <name evidence="1" type="primary">eutB_2</name>
    <name evidence="1" type="ORF">NCTC9702_01703</name>
</gene>
<dbReference type="PANTHER" id="PTHR39329">
    <property type="entry name" value="ETHANOLAMINE AMMONIA-LYASE HEAVY CHAIN"/>
    <property type="match status" value="1"/>
</dbReference>
<keyword evidence="1" id="KW-0456">Lyase</keyword>
<evidence type="ECO:0000313" key="1">
    <source>
        <dbReference type="EMBL" id="VED34515.1"/>
    </source>
</evidence>
<proteinExistence type="predicted"/>